<dbReference type="Proteomes" id="UP000799755">
    <property type="component" value="Unassembled WGS sequence"/>
</dbReference>
<evidence type="ECO:0000313" key="2">
    <source>
        <dbReference type="Proteomes" id="UP000799755"/>
    </source>
</evidence>
<protein>
    <submittedName>
        <fullName evidence="1">Uncharacterized protein</fullName>
    </submittedName>
</protein>
<dbReference type="EMBL" id="MU003528">
    <property type="protein sequence ID" value="KAF2465712.1"/>
    <property type="molecule type" value="Genomic_DNA"/>
</dbReference>
<name>A0ACB6QHW5_9PLEO</name>
<sequence length="185" mass="21033">MVAKRNPRKINCNLKHSVPNACIDACLKDLFRNERRHTSTKPYLLASPRHEIAVQELKHLWYLRLKWTRHALIRWLCKQTPSVQPIPSNLYRNFRHVPVDLGAVRLETNPNIHRLPFFQAHASKIALHKIGVKLPFQEMALMTILATAPPDQRAVECGTKAGAEVALGTVELDLPVESPLKLPLP</sequence>
<gene>
    <name evidence="1" type="ORF">BDR25DRAFT_360232</name>
</gene>
<organism evidence="1 2">
    <name type="scientific">Lindgomyces ingoldianus</name>
    <dbReference type="NCBI Taxonomy" id="673940"/>
    <lineage>
        <taxon>Eukaryota</taxon>
        <taxon>Fungi</taxon>
        <taxon>Dikarya</taxon>
        <taxon>Ascomycota</taxon>
        <taxon>Pezizomycotina</taxon>
        <taxon>Dothideomycetes</taxon>
        <taxon>Pleosporomycetidae</taxon>
        <taxon>Pleosporales</taxon>
        <taxon>Lindgomycetaceae</taxon>
        <taxon>Lindgomyces</taxon>
    </lineage>
</organism>
<proteinExistence type="predicted"/>
<keyword evidence="2" id="KW-1185">Reference proteome</keyword>
<comment type="caution">
    <text evidence="1">The sequence shown here is derived from an EMBL/GenBank/DDBJ whole genome shotgun (WGS) entry which is preliminary data.</text>
</comment>
<accession>A0ACB6QHW5</accession>
<reference evidence="1" key="1">
    <citation type="journal article" date="2020" name="Stud. Mycol.">
        <title>101 Dothideomycetes genomes: a test case for predicting lifestyles and emergence of pathogens.</title>
        <authorList>
            <person name="Haridas S."/>
            <person name="Albert R."/>
            <person name="Binder M."/>
            <person name="Bloem J."/>
            <person name="Labutti K."/>
            <person name="Salamov A."/>
            <person name="Andreopoulos B."/>
            <person name="Baker S."/>
            <person name="Barry K."/>
            <person name="Bills G."/>
            <person name="Bluhm B."/>
            <person name="Cannon C."/>
            <person name="Castanera R."/>
            <person name="Culley D."/>
            <person name="Daum C."/>
            <person name="Ezra D."/>
            <person name="Gonzalez J."/>
            <person name="Henrissat B."/>
            <person name="Kuo A."/>
            <person name="Liang C."/>
            <person name="Lipzen A."/>
            <person name="Lutzoni F."/>
            <person name="Magnuson J."/>
            <person name="Mondo S."/>
            <person name="Nolan M."/>
            <person name="Ohm R."/>
            <person name="Pangilinan J."/>
            <person name="Park H.-J."/>
            <person name="Ramirez L."/>
            <person name="Alfaro M."/>
            <person name="Sun H."/>
            <person name="Tritt A."/>
            <person name="Yoshinaga Y."/>
            <person name="Zwiers L.-H."/>
            <person name="Turgeon B."/>
            <person name="Goodwin S."/>
            <person name="Spatafora J."/>
            <person name="Crous P."/>
            <person name="Grigoriev I."/>
        </authorList>
    </citation>
    <scope>NUCLEOTIDE SEQUENCE</scope>
    <source>
        <strain evidence="1">ATCC 200398</strain>
    </source>
</reference>
<evidence type="ECO:0000313" key="1">
    <source>
        <dbReference type="EMBL" id="KAF2465712.1"/>
    </source>
</evidence>